<name>A0A7W8J8A0_9BACT</name>
<gene>
    <name evidence="1" type="ORF">HDF10_002447</name>
</gene>
<comment type="caution">
    <text evidence="1">The sequence shown here is derived from an EMBL/GenBank/DDBJ whole genome shotgun (WGS) entry which is preliminary data.</text>
</comment>
<evidence type="ECO:0000313" key="1">
    <source>
        <dbReference type="EMBL" id="MBB5344468.1"/>
    </source>
</evidence>
<evidence type="ECO:0000313" key="2">
    <source>
        <dbReference type="Proteomes" id="UP000569092"/>
    </source>
</evidence>
<reference evidence="1 2" key="1">
    <citation type="submission" date="2020-08" db="EMBL/GenBank/DDBJ databases">
        <title>Genomic Encyclopedia of Type Strains, Phase IV (KMG-V): Genome sequencing to study the core and pangenomes of soil and plant-associated prokaryotes.</title>
        <authorList>
            <person name="Whitman W."/>
        </authorList>
    </citation>
    <scope>NUCLEOTIDE SEQUENCE [LARGE SCALE GENOMIC DNA]</scope>
    <source>
        <strain evidence="1 2">M8US30</strain>
    </source>
</reference>
<dbReference type="Proteomes" id="UP000569092">
    <property type="component" value="Unassembled WGS sequence"/>
</dbReference>
<proteinExistence type="predicted"/>
<sequence>MPSQMTRPCMLVVLGNELTLAKELCWPLQEVTVENTTYQDAGFGNWTAFYDWLRSSDSTLLGVRYWLRDDLSFLGESVQSRDYAEVEPGRQIEVYFSEGRQVDQKLSCDQEFLYDAVFRSLDGTYAIGFGMEGLTDADIEHLTRSGIRWATAQGITRDEE</sequence>
<protein>
    <submittedName>
        <fullName evidence="1">Uncharacterized protein</fullName>
    </submittedName>
</protein>
<dbReference type="EMBL" id="JACHDZ010000003">
    <property type="protein sequence ID" value="MBB5344468.1"/>
    <property type="molecule type" value="Genomic_DNA"/>
</dbReference>
<organism evidence="1 2">
    <name type="scientific">Tunturiibacter lichenicola</name>
    <dbReference type="NCBI Taxonomy" id="2051959"/>
    <lineage>
        <taxon>Bacteria</taxon>
        <taxon>Pseudomonadati</taxon>
        <taxon>Acidobacteriota</taxon>
        <taxon>Terriglobia</taxon>
        <taxon>Terriglobales</taxon>
        <taxon>Acidobacteriaceae</taxon>
        <taxon>Tunturiibacter</taxon>
    </lineage>
</organism>
<dbReference type="AlphaFoldDB" id="A0A7W8J8A0"/>
<accession>A0A7W8J8A0</accession>